<comment type="caution">
    <text evidence="2">The sequence shown here is derived from an EMBL/GenBank/DDBJ whole genome shotgun (WGS) entry which is preliminary data.</text>
</comment>
<dbReference type="AlphaFoldDB" id="A0A1G2LSQ0"/>
<proteinExistence type="predicted"/>
<reference evidence="2 3" key="1">
    <citation type="journal article" date="2016" name="Nat. Commun.">
        <title>Thousands of microbial genomes shed light on interconnected biogeochemical processes in an aquifer system.</title>
        <authorList>
            <person name="Anantharaman K."/>
            <person name="Brown C.T."/>
            <person name="Hug L.A."/>
            <person name="Sharon I."/>
            <person name="Castelle C.J."/>
            <person name="Probst A.J."/>
            <person name="Thomas B.C."/>
            <person name="Singh A."/>
            <person name="Wilkins M.J."/>
            <person name="Karaoz U."/>
            <person name="Brodie E.L."/>
            <person name="Williams K.H."/>
            <person name="Hubbard S.S."/>
            <person name="Banfield J.F."/>
        </authorList>
    </citation>
    <scope>NUCLEOTIDE SEQUENCE [LARGE SCALE GENOMIC DNA]</scope>
</reference>
<dbReference type="Proteomes" id="UP000178302">
    <property type="component" value="Unassembled WGS sequence"/>
</dbReference>
<protein>
    <submittedName>
        <fullName evidence="2">Uncharacterized protein</fullName>
    </submittedName>
</protein>
<evidence type="ECO:0000313" key="3">
    <source>
        <dbReference type="Proteomes" id="UP000178302"/>
    </source>
</evidence>
<sequence>MPEMFNPNKIIQRSPAIKGGEEFSSEQESEIPRLTPEYDEKERIPTVFIDPQPAEGPNTSELVAGDFKMQVSLNLDKEGRFRVSGIKEKSKQGGIVSGRLWNNMVKINHIELDKSLRGHDPKIGVALLSKAEEQLKNIEVKIIYAKFSKIVTIDAFIKNGYEIILPESISDEIRKNLLINTEDDVDKRIRSKEDYEMLKSKNEDTKQILLKKEI</sequence>
<name>A0A1G2LSQ0_9BACT</name>
<accession>A0A1G2LSQ0</accession>
<gene>
    <name evidence="2" type="ORF">A2909_03230</name>
</gene>
<evidence type="ECO:0000256" key="1">
    <source>
        <dbReference type="SAM" id="MobiDB-lite"/>
    </source>
</evidence>
<dbReference type="EMBL" id="MHQZ01000006">
    <property type="protein sequence ID" value="OHA14678.1"/>
    <property type="molecule type" value="Genomic_DNA"/>
</dbReference>
<feature type="region of interest" description="Disordered" evidence="1">
    <location>
        <begin position="1"/>
        <end position="37"/>
    </location>
</feature>
<evidence type="ECO:0000313" key="2">
    <source>
        <dbReference type="EMBL" id="OHA14678.1"/>
    </source>
</evidence>
<organism evidence="2 3">
    <name type="scientific">Candidatus Tagabacteria bacterium RIFCSPLOWO2_01_FULL_39_11</name>
    <dbReference type="NCBI Taxonomy" id="1802295"/>
    <lineage>
        <taxon>Bacteria</taxon>
        <taxon>Candidatus Tagaibacteriota</taxon>
    </lineage>
</organism>